<reference evidence="2 3" key="1">
    <citation type="submission" date="2020-11" db="EMBL/GenBank/DDBJ databases">
        <title>A novel isolate from a Black sea contaminated sediment with potential to produce alkanes: Plantactinospora alkalitolerans sp. nov.</title>
        <authorList>
            <person name="Carro L."/>
            <person name="Veyisoglu A."/>
            <person name="Guven K."/>
            <person name="Schumann P."/>
            <person name="Klenk H.-P."/>
            <person name="Sahin N."/>
        </authorList>
    </citation>
    <scope>NUCLEOTIDE SEQUENCE [LARGE SCALE GENOMIC DNA]</scope>
    <source>
        <strain evidence="2 3">S1510</strain>
    </source>
</reference>
<dbReference type="Proteomes" id="UP000638560">
    <property type="component" value="Unassembled WGS sequence"/>
</dbReference>
<feature type="transmembrane region" description="Helical" evidence="1">
    <location>
        <begin position="136"/>
        <end position="157"/>
    </location>
</feature>
<evidence type="ECO:0000313" key="3">
    <source>
        <dbReference type="Proteomes" id="UP000638560"/>
    </source>
</evidence>
<protein>
    <submittedName>
        <fullName evidence="2">Uncharacterized protein</fullName>
    </submittedName>
</protein>
<feature type="transmembrane region" description="Helical" evidence="1">
    <location>
        <begin position="70"/>
        <end position="90"/>
    </location>
</feature>
<name>A0ABS0H9P6_9ACTN</name>
<keyword evidence="3" id="KW-1185">Reference proteome</keyword>
<keyword evidence="1" id="KW-0472">Membrane</keyword>
<sequence length="288" mass="30895">MNAEMIIRAIVGLVAVAVFLHYARKPHQGIQDSSKAARWTAFILSALAGFIAVVVLWPIVSWVLKLDGGFAWIGSIGAIVGLTLGWYALTMGTSMVRDLADGVPDKEAQRAALYIPTCLPAGWGSVAGVISNPTGIGSTITAAIMSGISVFFCVKIVQEALKNKQSKHYVKWLYYAAVVSFLGGLCAVPLVAKIDDFLADHVPAEYMTWGRVIGGVIGAAMLIGAFADAFQKHPHPDDRSRTIRKPDQHVRTFGLVGLPLCYLFFSVGYAWLSDTANSGFDKFSGTVA</sequence>
<feature type="transmembrane region" description="Helical" evidence="1">
    <location>
        <begin position="111"/>
        <end position="130"/>
    </location>
</feature>
<dbReference type="RefSeq" id="WP_196206660.1">
    <property type="nucleotide sequence ID" value="NZ_JADPUN010000422.1"/>
</dbReference>
<keyword evidence="1" id="KW-1133">Transmembrane helix</keyword>
<feature type="transmembrane region" description="Helical" evidence="1">
    <location>
        <begin position="212"/>
        <end position="231"/>
    </location>
</feature>
<evidence type="ECO:0000256" key="1">
    <source>
        <dbReference type="SAM" id="Phobius"/>
    </source>
</evidence>
<organism evidence="2 3">
    <name type="scientific">Plantactinospora alkalitolerans</name>
    <dbReference type="NCBI Taxonomy" id="2789879"/>
    <lineage>
        <taxon>Bacteria</taxon>
        <taxon>Bacillati</taxon>
        <taxon>Actinomycetota</taxon>
        <taxon>Actinomycetes</taxon>
        <taxon>Micromonosporales</taxon>
        <taxon>Micromonosporaceae</taxon>
        <taxon>Plantactinospora</taxon>
    </lineage>
</organism>
<feature type="transmembrane region" description="Helical" evidence="1">
    <location>
        <begin position="36"/>
        <end position="64"/>
    </location>
</feature>
<dbReference type="EMBL" id="JADPUN010000422">
    <property type="protein sequence ID" value="MBF9135200.1"/>
    <property type="molecule type" value="Genomic_DNA"/>
</dbReference>
<comment type="caution">
    <text evidence="2">The sequence shown here is derived from an EMBL/GenBank/DDBJ whole genome shotgun (WGS) entry which is preliminary data.</text>
</comment>
<feature type="transmembrane region" description="Helical" evidence="1">
    <location>
        <begin position="252"/>
        <end position="272"/>
    </location>
</feature>
<proteinExistence type="predicted"/>
<gene>
    <name evidence="2" type="ORF">I0C86_40695</name>
</gene>
<evidence type="ECO:0000313" key="2">
    <source>
        <dbReference type="EMBL" id="MBF9135200.1"/>
    </source>
</evidence>
<feature type="transmembrane region" description="Helical" evidence="1">
    <location>
        <begin position="6"/>
        <end position="24"/>
    </location>
</feature>
<feature type="transmembrane region" description="Helical" evidence="1">
    <location>
        <begin position="169"/>
        <end position="192"/>
    </location>
</feature>
<keyword evidence="1" id="KW-0812">Transmembrane</keyword>
<accession>A0ABS0H9P6</accession>